<accession>E0S429</accession>
<reference evidence="1 2" key="1">
    <citation type="journal article" date="2010" name="PLoS ONE">
        <title>The glycobiome of the rumen bacterium Butyrivibrio proteoclasticus B316(T) highlights adaptation to a polysaccharide-rich environment.</title>
        <authorList>
            <person name="Kelly W.J."/>
            <person name="Leahy S.C."/>
            <person name="Altermann E."/>
            <person name="Yeoman C.J."/>
            <person name="Dunne J.C."/>
            <person name="Kong Z."/>
            <person name="Pacheco D.M."/>
            <person name="Li D."/>
            <person name="Noel S.J."/>
            <person name="Moon C.D."/>
            <person name="Cookson A.L."/>
            <person name="Attwood G.T."/>
        </authorList>
    </citation>
    <scope>NUCLEOTIDE SEQUENCE [LARGE SCALE GENOMIC DNA]</scope>
    <source>
        <strain evidence="2">ATCC 51982 / DSM 14932 / B316</strain>
        <plasmid evidence="2">Plasmid pCY360</plasmid>
    </source>
</reference>
<organism evidence="1 2">
    <name type="scientific">Butyrivibrio proteoclasticus (strain ATCC 51982 / DSM 14932 / B316)</name>
    <name type="common">Clostridium proteoclasticum</name>
    <dbReference type="NCBI Taxonomy" id="515622"/>
    <lineage>
        <taxon>Bacteria</taxon>
        <taxon>Bacillati</taxon>
        <taxon>Bacillota</taxon>
        <taxon>Clostridia</taxon>
        <taxon>Lachnospirales</taxon>
        <taxon>Lachnospiraceae</taxon>
        <taxon>Butyrivibrio</taxon>
    </lineage>
</organism>
<dbReference type="Proteomes" id="UP000001299">
    <property type="component" value="Plasmid pCY360"/>
</dbReference>
<proteinExistence type="predicted"/>
<name>E0S429_BUTPB</name>
<gene>
    <name evidence="1" type="ordered locus">bpr_II224</name>
</gene>
<evidence type="ECO:0000313" key="1">
    <source>
        <dbReference type="EMBL" id="ADL36161.1"/>
    </source>
</evidence>
<sequence>MPFYWKMLGHSSSKYIDIALDAFETRQNIEAVESGGIAPCVASVEKTEAFRCGDSVKVVITFLYESTCGLSDVTYHVKERRQTETYEFKNGEMTCGEKPLFDKPFVSQSRNMQMDFFKRHADMLTVVSTVA</sequence>
<keyword evidence="2" id="KW-1185">Reference proteome</keyword>
<protein>
    <submittedName>
        <fullName evidence="1">Uncharacterized protein</fullName>
    </submittedName>
</protein>
<dbReference type="HOGENOM" id="CLU_1923687_0_0_9"/>
<dbReference type="AlphaFoldDB" id="E0S429"/>
<evidence type="ECO:0000313" key="2">
    <source>
        <dbReference type="Proteomes" id="UP000001299"/>
    </source>
</evidence>
<keyword evidence="1" id="KW-0614">Plasmid</keyword>
<dbReference type="KEGG" id="bpb:bpr_II224"/>
<dbReference type="EMBL" id="CP001812">
    <property type="protein sequence ID" value="ADL36161.1"/>
    <property type="molecule type" value="Genomic_DNA"/>
</dbReference>
<dbReference type="RefSeq" id="WP_013282810.1">
    <property type="nucleotide sequence ID" value="NC_014389.1"/>
</dbReference>
<geneLocation type="plasmid" evidence="1 2">
    <name>pCY360</name>
</geneLocation>